<comment type="caution">
    <text evidence="11">The sequence shown here is derived from an EMBL/GenBank/DDBJ whole genome shotgun (WGS) entry which is preliminary data.</text>
</comment>
<feature type="region of interest" description="Disordered" evidence="9">
    <location>
        <begin position="69"/>
        <end position="97"/>
    </location>
</feature>
<dbReference type="InterPro" id="IPR036961">
    <property type="entry name" value="Kinesin_motor_dom_sf"/>
</dbReference>
<dbReference type="GO" id="GO:0007018">
    <property type="term" value="P:microtubule-based movement"/>
    <property type="evidence" value="ECO:0007669"/>
    <property type="project" value="InterPro"/>
</dbReference>
<organism evidence="11 12">
    <name type="scientific">Papaver atlanticum</name>
    <dbReference type="NCBI Taxonomy" id="357466"/>
    <lineage>
        <taxon>Eukaryota</taxon>
        <taxon>Viridiplantae</taxon>
        <taxon>Streptophyta</taxon>
        <taxon>Embryophyta</taxon>
        <taxon>Tracheophyta</taxon>
        <taxon>Spermatophyta</taxon>
        <taxon>Magnoliopsida</taxon>
        <taxon>Ranunculales</taxon>
        <taxon>Papaveraceae</taxon>
        <taxon>Papaveroideae</taxon>
        <taxon>Papaver</taxon>
    </lineage>
</organism>
<comment type="similarity">
    <text evidence="6">Belongs to the TRAFAC class myosin-kinesin ATPase superfamily. Kinesin family. KIN-12 subfamily.</text>
</comment>
<keyword evidence="3 7" id="KW-0067">ATP-binding</keyword>
<feature type="non-terminal residue" evidence="11">
    <location>
        <position position="3032"/>
    </location>
</feature>
<dbReference type="GO" id="GO:0008017">
    <property type="term" value="F:microtubule binding"/>
    <property type="evidence" value="ECO:0007669"/>
    <property type="project" value="InterPro"/>
</dbReference>
<dbReference type="InterPro" id="IPR027417">
    <property type="entry name" value="P-loop_NTPase"/>
</dbReference>
<dbReference type="PANTHER" id="PTHR37739">
    <property type="entry name" value="KINESIN-LIKE PROTEIN KIN-12D"/>
    <property type="match status" value="1"/>
</dbReference>
<dbReference type="GO" id="GO:0005524">
    <property type="term" value="F:ATP binding"/>
    <property type="evidence" value="ECO:0007669"/>
    <property type="project" value="UniProtKB-UniRule"/>
</dbReference>
<feature type="compositionally biased region" description="Polar residues" evidence="9">
    <location>
        <begin position="2655"/>
        <end position="2664"/>
    </location>
</feature>
<keyword evidence="12" id="KW-1185">Reference proteome</keyword>
<dbReference type="PANTHER" id="PTHR37739:SF8">
    <property type="entry name" value="KINESIN-LIKE PROTEIN KIN-12D"/>
    <property type="match status" value="1"/>
</dbReference>
<evidence type="ECO:0000256" key="8">
    <source>
        <dbReference type="SAM" id="Coils"/>
    </source>
</evidence>
<name>A0AAD4XTH4_9MAGN</name>
<feature type="region of interest" description="Disordered" evidence="9">
    <location>
        <begin position="2650"/>
        <end position="2673"/>
    </location>
</feature>
<evidence type="ECO:0000256" key="1">
    <source>
        <dbReference type="ARBA" id="ARBA00022701"/>
    </source>
</evidence>
<feature type="coiled-coil region" evidence="8">
    <location>
        <begin position="2830"/>
        <end position="2990"/>
    </location>
</feature>
<dbReference type="SMART" id="SM00129">
    <property type="entry name" value="KISc"/>
    <property type="match status" value="1"/>
</dbReference>
<evidence type="ECO:0000256" key="5">
    <source>
        <dbReference type="ARBA" id="ARBA00023175"/>
    </source>
</evidence>
<feature type="coiled-coil region" evidence="8">
    <location>
        <begin position="1537"/>
        <end position="1571"/>
    </location>
</feature>
<dbReference type="SUPFAM" id="SSF52540">
    <property type="entry name" value="P-loop containing nucleoside triphosphate hydrolases"/>
    <property type="match status" value="1"/>
</dbReference>
<dbReference type="Proteomes" id="UP001202328">
    <property type="component" value="Unassembled WGS sequence"/>
</dbReference>
<feature type="region of interest" description="Disordered" evidence="9">
    <location>
        <begin position="3000"/>
        <end position="3032"/>
    </location>
</feature>
<evidence type="ECO:0000256" key="3">
    <source>
        <dbReference type="ARBA" id="ARBA00022840"/>
    </source>
</evidence>
<dbReference type="GO" id="GO:0005874">
    <property type="term" value="C:microtubule"/>
    <property type="evidence" value="ECO:0007669"/>
    <property type="project" value="UniProtKB-KW"/>
</dbReference>
<feature type="compositionally biased region" description="Polar residues" evidence="9">
    <location>
        <begin position="3000"/>
        <end position="3010"/>
    </location>
</feature>
<evidence type="ECO:0000256" key="2">
    <source>
        <dbReference type="ARBA" id="ARBA00022741"/>
    </source>
</evidence>
<feature type="coiled-coil region" evidence="8">
    <location>
        <begin position="1597"/>
        <end position="1624"/>
    </location>
</feature>
<dbReference type="InterPro" id="IPR044986">
    <property type="entry name" value="KIF15/KIN-12"/>
</dbReference>
<evidence type="ECO:0000256" key="7">
    <source>
        <dbReference type="PROSITE-ProRule" id="PRU00283"/>
    </source>
</evidence>
<feature type="coiled-coil region" evidence="8">
    <location>
        <begin position="918"/>
        <end position="1034"/>
    </location>
</feature>
<feature type="coiled-coil region" evidence="8">
    <location>
        <begin position="2291"/>
        <end position="2620"/>
    </location>
</feature>
<keyword evidence="1" id="KW-0493">Microtubule</keyword>
<dbReference type="InterPro" id="IPR019821">
    <property type="entry name" value="Kinesin_motor_CS"/>
</dbReference>
<dbReference type="PRINTS" id="PR00380">
    <property type="entry name" value="KINESINHEAVY"/>
</dbReference>
<evidence type="ECO:0000313" key="12">
    <source>
        <dbReference type="Proteomes" id="UP001202328"/>
    </source>
</evidence>
<feature type="coiled-coil region" evidence="8">
    <location>
        <begin position="2105"/>
        <end position="2160"/>
    </location>
</feature>
<feature type="coiled-coil region" evidence="8">
    <location>
        <begin position="678"/>
        <end position="705"/>
    </location>
</feature>
<feature type="binding site" evidence="7">
    <location>
        <begin position="318"/>
        <end position="325"/>
    </location>
    <ligand>
        <name>ATP</name>
        <dbReference type="ChEBI" id="CHEBI:30616"/>
    </ligand>
</feature>
<dbReference type="Pfam" id="PF00225">
    <property type="entry name" value="Kinesin"/>
    <property type="match status" value="1"/>
</dbReference>
<feature type="coiled-coil region" evidence="8">
    <location>
        <begin position="1274"/>
        <end position="1301"/>
    </location>
</feature>
<feature type="domain" description="Kinesin motor" evidence="10">
    <location>
        <begin position="237"/>
        <end position="574"/>
    </location>
</feature>
<dbReference type="Gene3D" id="3.40.850.10">
    <property type="entry name" value="Kinesin motor domain"/>
    <property type="match status" value="1"/>
</dbReference>
<dbReference type="FunFam" id="3.40.850.10:FF:000033">
    <property type="entry name" value="Kinesin-like protein KIN-12E"/>
    <property type="match status" value="1"/>
</dbReference>
<sequence length="3032" mass="344773">KISGLLILFLNSSFRMLKDMRSYKRKKSSEEIENVPVNPKDSIINPNFVDGIRAPLHTIPEPTQIVLEQESGYSKSKIDRNTTPSKGGKSSGSAVRTPEKQGFFLRSKFGWANKNGADDGDALHQFPVSSRGSSNGNGGLPNVTPRSVRTTGRSAANYSECSSISTFSTPTKSVTKPTASGFTALNGARPPMSIGARFGNSGALSKGIPYSLTSVVNTVQVPDFELKEDPSFWMDHNVQVLIRVRPLNNMERGLQGYNRCLKQENAQSISWVGQQEARFTFDHVACETTSQEMLFRVAGLPMVENCLSGYNSCMFAYGQTGSGKTHTMLGEIADLDVNPSAERGMTPRIFEFLFARIRAEEEIRRDEKLTYNCKCSFLEIYNEQITDLLDPSCTNLLLREDMKTGVYVENLTEFEVNTVNDILCLLTRGAANRKVAATNMNRESSRSHSVFTCVIESRWEKDSTTNLRFARLNLVDLAGSERQKTSGAEGERLKEAASINKSLSTLGHVIMVLVDVAQGKQRHIPYRDSRLTFLLQDSLGGNSKTMIIANVSPSICSAAETLSTLKFAQRAKLIQNNAIVNEDASGNVMALQHQIHLLKEELAVLKRQNVSRSLSYRSAIFGDADRKSSDGPHDEETPDMVLESVDGSQGSASLGIVRLSTKQMQSLETTLTGALRREQMADTSMKQLEAEIAQLNRLVRQREEDTQCTKMMLKFREDKIQRMESLVGGLIPSDAYLLEETNALSEELKLLQVRADRNPEVTRFALENIRLLEKIRKFQDFYEEGERELLMTEVSELRDQLLQFLEENSKMYSNQNVTVPPQEAVVREHNSNQLELTKTQNELENCRNNLNSCLETNAKLTREIEELHSLLNSYRSFHDDKDFHFKSSEEASMADQAFNNHLHDSVEKEKETLKHEIILKHTEEIMSLELELDILKNIIQEERSSRISIEENASSLGDDLEMSKERYSQMSKQLEDAHRELKDARSVIEALESQILSMSELEDLKRGDGYLELLSKKDHDISILQEQIRSLELRSLLVLKHSKIEDLSLQDRLKGVSNSLEKAKRLNLWYKSVRAFQSSNEQETEEVRRQVEAETAEVIVCLEEELMTLQQQVMELHVKEVEAKESLMMLETEKAELLKKLTTMTDDNKHIREELISLHQQVVERNANDVVTKESFLMLEAEKEDLREKLLLMTDDNERLHELIQGKDEELNALTDEWERLAFETEEVIADGHDSVRDASDEVDLISRSFSQRIRISEQVGRMVSTICEKDLLIDELRSGLEDAEKLRSDTELKVRSLRGAALAITEQQQNEKCEKEKEVLALTSALRAKQCTITEIETKVKLWGDQISKTEICATAGFVIVNRLSERNSDLLETLKNKEIQLNETRAEGMEKDALCKYQVSALRDAEQQIKALRLESECSEEICTNLKIKLAEEQEVVHALERKLSEIQSRNILETKETLDEFRFHVSTLSTYMNEYTELEGEPDTVATQELHALPCEKSYSEGSAEIETCPSIRKKEPDYVGRPCKDTSDGDTTIVLLKKEIESALGSLREVQAQMAKLLKEKDEIKKSEIHCRINMEGVTAQVLNFQTETDATRKQFDLKLNELEQKLLTFEKRVKETKSYWIQKKEVLEFELRAAKMTAAQKTVEASGLLVKLGEAQDTIKESEIAKLAVMEENEIAKLEMRRLKNLEDTITHERDSLIHEVQIIQNSSDQKDQKYDNLERQLYSDLSETRSVVLALEDIITQTQTACMENFTSIVFEFNCLKSKVVQSTSLTRSWLEDIWSEIIAKDCAVSVLHLCHVGVLLEAVIGLNAENGLLHHGVCESTTLITDLKEHNLRARRNISDRVSRKEEETDKLSCMLSAFEKKMLDLQLLEKEMLARSDSMGYELSILMKDLDATNVSALTALLDQQKLFRDKEDLMMLDSASKGFESLILATEMKQLAVDKAGSERETEAFRAIFETLIKVIIFLQVDVELEKQVCMAIEADAAVIKNVVEETVSSKDAVSCKLKECLSELAKTYEINKTLERDIQSLSEVAFINEKLKAELGDAMGIKESLSSEIQVLEIQNERLDKELAARDAALESSLCNLQIEMESREAELQRLRSVEEQNVTLQSGAKELKANYCRVLEDFQEKKSEIESSNSRVHVIEQENSKLKEKICSLETCISSLNTECVMRDEELDKLQSLQSNLVEELKLKSQDLEIQSSLLNSLKADNCSLRNKLIATEKSKDGVFSLLALNTKSCSDLLQSVNIAGNILQVFDDKNIVLVEKMLNDIRVNDEIFSRFIGELECLENSVKELMSDNLSLQTELARKDEVLKGLLFELNTLQETTSNAKDQHDEFEEMVTAMKSLKDDLTCRAVELEEAIEQRQVLEAQLKEKTNFCSKLEMDLSTERKSHKLIQNENVDLRAQLEDEELKERGKLQECLEEELFQMESTLGQMNALLDGLKNDLNKVTSERDHLNSEVFDLKEKFEAMRALAEENEAIFVEARQIAESTKAYAEEKEEEVKLLERSVEELESTVDVLQNQSDIVRGEAERQRLQREDLEMELQEIRNQMLTVQTSGVNMKLEMQNIMKEDADLQRHLQNKESDLQEARKQIKDLEKNMAEKDAEISRCIAHISELNLHAEAQACEYKQKFKTLEAMAEHVKPEPVSSHTTNSMSTKPEKYAVKSRGSGSPFKCIGLGLTQQIKSEKDEELTAGRIRIEELEALTVNRQKEIFMLNARLAAAESMTHDVIRDLLGVKLDMTNYASLVDHQQALKVTDKARPETDESSGKDHEVVKLKQQLNAFIEERQGWLEEINQRHAEMVALQVACEKLRQRDQFLTTENEMLKIENVNHKKKVMDLEDEAKKLSGQQNLQQRIHHHAKIKEENNVLKAHNEDLSAKLRRSEIILSRVKEELACYRASEGRSPFINFDEEQRLHKKLKETEEERLQLAQKLLCLCTNILKAAGITRPVSDISLSGAEDALEQLKNRVSSLEREVKDIEFKSRITSEQVRLSELKQQSSPVGSRIDENNPTPRKSPFLTSLGR</sequence>
<dbReference type="InterPro" id="IPR001752">
    <property type="entry name" value="Kinesin_motor_dom"/>
</dbReference>
<dbReference type="PROSITE" id="PS00411">
    <property type="entry name" value="KINESIN_MOTOR_1"/>
    <property type="match status" value="1"/>
</dbReference>
<dbReference type="PROSITE" id="PS50067">
    <property type="entry name" value="KINESIN_MOTOR_2"/>
    <property type="match status" value="1"/>
</dbReference>
<feature type="coiled-coil region" evidence="8">
    <location>
        <begin position="1362"/>
        <end position="1452"/>
    </location>
</feature>
<feature type="coiled-coil region" evidence="8">
    <location>
        <begin position="581"/>
        <end position="608"/>
    </location>
</feature>
<accession>A0AAD4XTH4</accession>
<reference evidence="11" key="1">
    <citation type="submission" date="2022-04" db="EMBL/GenBank/DDBJ databases">
        <title>A functionally conserved STORR gene fusion in Papaver species that diverged 16.8 million years ago.</title>
        <authorList>
            <person name="Catania T."/>
        </authorList>
    </citation>
    <scope>NUCLEOTIDE SEQUENCE</scope>
    <source>
        <strain evidence="11">S-188037</strain>
    </source>
</reference>
<evidence type="ECO:0000256" key="6">
    <source>
        <dbReference type="ARBA" id="ARBA00034488"/>
    </source>
</evidence>
<feature type="coiled-coil region" evidence="8">
    <location>
        <begin position="1099"/>
        <end position="1147"/>
    </location>
</feature>
<protein>
    <recommendedName>
        <fullName evidence="10">Kinesin motor domain-containing protein</fullName>
    </recommendedName>
</protein>
<gene>
    <name evidence="11" type="ORF">MKW98_013187</name>
</gene>
<evidence type="ECO:0000256" key="4">
    <source>
        <dbReference type="ARBA" id="ARBA00023054"/>
    </source>
</evidence>
<evidence type="ECO:0000256" key="9">
    <source>
        <dbReference type="SAM" id="MobiDB-lite"/>
    </source>
</evidence>
<keyword evidence="4 8" id="KW-0175">Coiled coil</keyword>
<feature type="region of interest" description="Disordered" evidence="9">
    <location>
        <begin position="122"/>
        <end position="148"/>
    </location>
</feature>
<evidence type="ECO:0000313" key="11">
    <source>
        <dbReference type="EMBL" id="KAI3942535.1"/>
    </source>
</evidence>
<dbReference type="GO" id="GO:0003777">
    <property type="term" value="F:microtubule motor activity"/>
    <property type="evidence" value="ECO:0007669"/>
    <property type="project" value="InterPro"/>
</dbReference>
<keyword evidence="5 7" id="KW-0505">Motor protein</keyword>
<evidence type="ECO:0000259" key="10">
    <source>
        <dbReference type="PROSITE" id="PS50067"/>
    </source>
</evidence>
<dbReference type="EMBL" id="JAJJMB010004648">
    <property type="protein sequence ID" value="KAI3942535.1"/>
    <property type="molecule type" value="Genomic_DNA"/>
</dbReference>
<feature type="coiled-coil region" evidence="8">
    <location>
        <begin position="787"/>
        <end position="863"/>
    </location>
</feature>
<proteinExistence type="inferred from homology"/>
<keyword evidence="2 7" id="KW-0547">Nucleotide-binding</keyword>